<organism evidence="2 3">
    <name type="scientific">Neolewinella antarctica</name>
    <dbReference type="NCBI Taxonomy" id="442734"/>
    <lineage>
        <taxon>Bacteria</taxon>
        <taxon>Pseudomonadati</taxon>
        <taxon>Bacteroidota</taxon>
        <taxon>Saprospiria</taxon>
        <taxon>Saprospirales</taxon>
        <taxon>Lewinellaceae</taxon>
        <taxon>Neolewinella</taxon>
    </lineage>
</organism>
<dbReference type="EMBL" id="JAATJH010000001">
    <property type="protein sequence ID" value="NJC24928.1"/>
    <property type="molecule type" value="Genomic_DNA"/>
</dbReference>
<feature type="region of interest" description="Disordered" evidence="1">
    <location>
        <begin position="38"/>
        <end position="61"/>
    </location>
</feature>
<evidence type="ECO:0000313" key="3">
    <source>
        <dbReference type="Proteomes" id="UP000770785"/>
    </source>
</evidence>
<evidence type="ECO:0000313" key="2">
    <source>
        <dbReference type="EMBL" id="NJC24928.1"/>
    </source>
</evidence>
<dbReference type="Proteomes" id="UP000770785">
    <property type="component" value="Unassembled WGS sequence"/>
</dbReference>
<gene>
    <name evidence="2" type="ORF">GGR27_000409</name>
</gene>
<accession>A0ABX0X7E3</accession>
<comment type="caution">
    <text evidence="2">The sequence shown here is derived from an EMBL/GenBank/DDBJ whole genome shotgun (WGS) entry which is preliminary data.</text>
</comment>
<reference evidence="2 3" key="1">
    <citation type="submission" date="2020-03" db="EMBL/GenBank/DDBJ databases">
        <title>Genomic Encyclopedia of Type Strains, Phase IV (KMG-IV): sequencing the most valuable type-strain genomes for metagenomic binning, comparative biology and taxonomic classification.</title>
        <authorList>
            <person name="Goeker M."/>
        </authorList>
    </citation>
    <scope>NUCLEOTIDE SEQUENCE [LARGE SCALE GENOMIC DNA]</scope>
    <source>
        <strain evidence="2 3">DSM 105096</strain>
    </source>
</reference>
<keyword evidence="3" id="KW-1185">Reference proteome</keyword>
<evidence type="ECO:0000256" key="1">
    <source>
        <dbReference type="SAM" id="MobiDB-lite"/>
    </source>
</evidence>
<dbReference type="RefSeq" id="WP_168035720.1">
    <property type="nucleotide sequence ID" value="NZ_JAATJH010000001.1"/>
</dbReference>
<sequence length="61" mass="6103">MSNGVIICVRHLAFLLPAAVEAPVPIAIGIGVGAGEMRGSEQHAFPSSKKDGTEGNSGLSG</sequence>
<protein>
    <submittedName>
        <fullName evidence="2">Uncharacterized protein</fullName>
    </submittedName>
</protein>
<name>A0ABX0X7E3_9BACT</name>
<proteinExistence type="predicted"/>